<keyword evidence="2" id="KW-1185">Reference proteome</keyword>
<evidence type="ECO:0000313" key="2">
    <source>
        <dbReference type="Proteomes" id="UP000054845"/>
    </source>
</evidence>
<organism evidence="1 2">
    <name type="scientific">Ceraceosorus bombacis</name>
    <dbReference type="NCBI Taxonomy" id="401625"/>
    <lineage>
        <taxon>Eukaryota</taxon>
        <taxon>Fungi</taxon>
        <taxon>Dikarya</taxon>
        <taxon>Basidiomycota</taxon>
        <taxon>Ustilaginomycotina</taxon>
        <taxon>Exobasidiomycetes</taxon>
        <taxon>Ceraceosorales</taxon>
        <taxon>Ceraceosoraceae</taxon>
        <taxon>Ceraceosorus</taxon>
    </lineage>
</organism>
<dbReference type="OrthoDB" id="2564822at2759"/>
<dbReference type="Proteomes" id="UP000054845">
    <property type="component" value="Unassembled WGS sequence"/>
</dbReference>
<proteinExistence type="predicted"/>
<dbReference type="EMBL" id="CCYA01000103">
    <property type="protein sequence ID" value="CEH11991.1"/>
    <property type="molecule type" value="Genomic_DNA"/>
</dbReference>
<name>A0A0P1B8G8_9BASI</name>
<reference evidence="1 2" key="1">
    <citation type="submission" date="2014-09" db="EMBL/GenBank/DDBJ databases">
        <authorList>
            <person name="Magalhaes I.L.F."/>
            <person name="Oliveira U."/>
            <person name="Santos F.R."/>
            <person name="Vidigal T.H.D.A."/>
            <person name="Brescovit A.D."/>
            <person name="Santos A.J."/>
        </authorList>
    </citation>
    <scope>NUCLEOTIDE SEQUENCE [LARGE SCALE GENOMIC DNA]</scope>
</reference>
<protein>
    <submittedName>
        <fullName evidence="1">Uncharacterized protein</fullName>
    </submittedName>
</protein>
<evidence type="ECO:0000313" key="1">
    <source>
        <dbReference type="EMBL" id="CEH11991.1"/>
    </source>
</evidence>
<dbReference type="PANTHER" id="PTHR34863">
    <property type="entry name" value="EXPRESSED PROTEIN"/>
    <property type="match status" value="1"/>
</dbReference>
<sequence>MKSAHIQPTDLDGYNMTMLPESLLGPFGADTLVTLSSYAPKIRDDPEYTDWVYVATAVQYFKIEPEFKAPLFDYLEGYVAVAKTDWSTSLIQGKQSIHLSRLVEGLVRVGCEAVRVQGYGMKSRLALVETNLFGDASHDLAHHNTWDLGIMCAKGSHIPLFKMLCTQTKGVKQFPMLGKLGQGHGSLNISFAYHGQEYMVKLYPRLVHHLKALAVQQFRWPSKILRRGKANLGTLKRRHTQLQRLVRNDQQALGGYRIEVTVKAPTLNSAIRQLGKTPLLNIQEWIKPLDDEFDDHQVGFILISSSAMLRQWTMLEEQAHQLGLFLGRNERNMTPVEQKVLIDLQNALGWNAGYRKLTHYQDTAAWWDAPQNQVVQSAVEQPTIEGTQNQPSAARTFAALQGLSDVLLLRELFSILQPKMG</sequence>
<dbReference type="PANTHER" id="PTHR34863:SF1">
    <property type="entry name" value="OTU DOMAIN-CONTAINING PROTEIN"/>
    <property type="match status" value="1"/>
</dbReference>
<accession>A0A0P1B8G8</accession>
<dbReference type="AlphaFoldDB" id="A0A0P1B8G8"/>